<evidence type="ECO:0000256" key="1">
    <source>
        <dbReference type="ARBA" id="ARBA00001933"/>
    </source>
</evidence>
<dbReference type="Proteomes" id="UP000178419">
    <property type="component" value="Unassembled WGS sequence"/>
</dbReference>
<evidence type="ECO:0000313" key="5">
    <source>
        <dbReference type="EMBL" id="OGM20167.1"/>
    </source>
</evidence>
<dbReference type="GO" id="GO:0004372">
    <property type="term" value="F:glycine hydroxymethyltransferase activity"/>
    <property type="evidence" value="ECO:0007669"/>
    <property type="project" value="InterPro"/>
</dbReference>
<comment type="cofactor">
    <cofactor evidence="1 3">
        <name>pyridoxal 5'-phosphate</name>
        <dbReference type="ChEBI" id="CHEBI:597326"/>
    </cofactor>
</comment>
<reference evidence="5 6" key="1">
    <citation type="journal article" date="2016" name="Nat. Commun.">
        <title>Thousands of microbial genomes shed light on interconnected biogeochemical processes in an aquifer system.</title>
        <authorList>
            <person name="Anantharaman K."/>
            <person name="Brown C.T."/>
            <person name="Hug L.A."/>
            <person name="Sharon I."/>
            <person name="Castelle C.J."/>
            <person name="Probst A.J."/>
            <person name="Thomas B.C."/>
            <person name="Singh A."/>
            <person name="Wilkins M.J."/>
            <person name="Karaoz U."/>
            <person name="Brodie E.L."/>
            <person name="Williams K.H."/>
            <person name="Hubbard S.S."/>
            <person name="Banfield J.F."/>
        </authorList>
    </citation>
    <scope>NUCLEOTIDE SEQUENCE [LARGE SCALE GENOMIC DNA]</scope>
</reference>
<gene>
    <name evidence="5" type="ORF">A2714_02375</name>
</gene>
<dbReference type="GO" id="GO:0030170">
    <property type="term" value="F:pyridoxal phosphate binding"/>
    <property type="evidence" value="ECO:0007669"/>
    <property type="project" value="InterPro"/>
</dbReference>
<dbReference type="InterPro" id="IPR039429">
    <property type="entry name" value="SHMT-like_dom"/>
</dbReference>
<dbReference type="GO" id="GO:0019264">
    <property type="term" value="P:glycine biosynthetic process from serine"/>
    <property type="evidence" value="ECO:0007669"/>
    <property type="project" value="InterPro"/>
</dbReference>
<dbReference type="GO" id="GO:0005737">
    <property type="term" value="C:cytoplasm"/>
    <property type="evidence" value="ECO:0007669"/>
    <property type="project" value="TreeGrafter"/>
</dbReference>
<protein>
    <recommendedName>
        <fullName evidence="4">Serine hydroxymethyltransferase-like domain-containing protein</fullName>
    </recommendedName>
</protein>
<dbReference type="Gene3D" id="3.90.1150.10">
    <property type="entry name" value="Aspartate Aminotransferase, domain 1"/>
    <property type="match status" value="1"/>
</dbReference>
<dbReference type="NCBIfam" id="NF000586">
    <property type="entry name" value="PRK00011.1"/>
    <property type="match status" value="1"/>
</dbReference>
<dbReference type="AlphaFoldDB" id="A0A1F7XYN7"/>
<dbReference type="GO" id="GO:0035999">
    <property type="term" value="P:tetrahydrofolate interconversion"/>
    <property type="evidence" value="ECO:0007669"/>
    <property type="project" value="InterPro"/>
</dbReference>
<dbReference type="PIRSF" id="PIRSF000412">
    <property type="entry name" value="SHMT"/>
    <property type="match status" value="1"/>
</dbReference>
<dbReference type="PANTHER" id="PTHR11680:SF35">
    <property type="entry name" value="SERINE HYDROXYMETHYLTRANSFERASE 1"/>
    <property type="match status" value="1"/>
</dbReference>
<dbReference type="InterPro" id="IPR015424">
    <property type="entry name" value="PyrdxlP-dep_Trfase"/>
</dbReference>
<dbReference type="PANTHER" id="PTHR11680">
    <property type="entry name" value="SERINE HYDROXYMETHYLTRANSFERASE"/>
    <property type="match status" value="1"/>
</dbReference>
<dbReference type="InterPro" id="IPR015421">
    <property type="entry name" value="PyrdxlP-dep_Trfase_major"/>
</dbReference>
<dbReference type="CDD" id="cd00378">
    <property type="entry name" value="SHMT"/>
    <property type="match status" value="1"/>
</dbReference>
<evidence type="ECO:0000256" key="2">
    <source>
        <dbReference type="ARBA" id="ARBA00022898"/>
    </source>
</evidence>
<feature type="modified residue" description="N6-(pyridoxal phosphate)lysine" evidence="3">
    <location>
        <position position="252"/>
    </location>
</feature>
<accession>A0A1F7XYN7</accession>
<feature type="non-terminal residue" evidence="5">
    <location>
        <position position="340"/>
    </location>
</feature>
<feature type="domain" description="Serine hydroxymethyltransferase-like" evidence="4">
    <location>
        <begin position="20"/>
        <end position="340"/>
    </location>
</feature>
<dbReference type="SUPFAM" id="SSF53383">
    <property type="entry name" value="PLP-dependent transferases"/>
    <property type="match status" value="1"/>
</dbReference>
<proteinExistence type="predicted"/>
<evidence type="ECO:0000313" key="6">
    <source>
        <dbReference type="Proteomes" id="UP000178419"/>
    </source>
</evidence>
<sequence>MEKSVKNTLEFWYIIFETMDKIFDLIKKEEARQRETLMMIPSENYTYPEVRRAVGSILMHKYAEGDPGRRYYQGNEFVDQVESLCEDRALVAFGLSKDKWQANVQPHSGCEANLAVYNAFLEIGDKIMSMFLPDGGHLSHGWHLPAQAGVDDKKITLVSKIYDVHFYHVDPKTQVFNYEKIAKLAKSIKPKLIITGGTAYTRDINYKKMSQIAKSVGALYMADIAHEAGLIAAGVMNSPFPYADIVTFTTHKTLRGPRGAVIIVRKDMGEKIDRSIIPGLQGGPHLHSIAGIAIALKNTQTAVFKKYAKQVIKNAKILAQELVKKGYDVVSGGTDKHLVL</sequence>
<dbReference type="EMBL" id="MGGE01000050">
    <property type="protein sequence ID" value="OGM20167.1"/>
    <property type="molecule type" value="Genomic_DNA"/>
</dbReference>
<keyword evidence="2 3" id="KW-0663">Pyridoxal phosphate</keyword>
<dbReference type="InterPro" id="IPR001085">
    <property type="entry name" value="Ser_HO-MeTrfase"/>
</dbReference>
<dbReference type="InterPro" id="IPR049943">
    <property type="entry name" value="Ser_HO-MeTrfase-like"/>
</dbReference>
<evidence type="ECO:0000259" key="4">
    <source>
        <dbReference type="Pfam" id="PF00464"/>
    </source>
</evidence>
<dbReference type="Gene3D" id="3.40.640.10">
    <property type="entry name" value="Type I PLP-dependent aspartate aminotransferase-like (Major domain)"/>
    <property type="match status" value="1"/>
</dbReference>
<organism evidence="5 6">
    <name type="scientific">Candidatus Woesebacteria bacterium RIFCSPHIGHO2_01_FULL_38_9</name>
    <dbReference type="NCBI Taxonomy" id="1802492"/>
    <lineage>
        <taxon>Bacteria</taxon>
        <taxon>Candidatus Woeseibacteriota</taxon>
    </lineage>
</organism>
<dbReference type="InterPro" id="IPR015422">
    <property type="entry name" value="PyrdxlP-dep_Trfase_small"/>
</dbReference>
<evidence type="ECO:0000256" key="3">
    <source>
        <dbReference type="PIRSR" id="PIRSR000412-50"/>
    </source>
</evidence>
<comment type="caution">
    <text evidence="5">The sequence shown here is derived from an EMBL/GenBank/DDBJ whole genome shotgun (WGS) entry which is preliminary data.</text>
</comment>
<dbReference type="Pfam" id="PF00464">
    <property type="entry name" value="SHMT"/>
    <property type="match status" value="1"/>
</dbReference>
<name>A0A1F7XYN7_9BACT</name>